<dbReference type="RefSeq" id="WP_277849838.1">
    <property type="nucleotide sequence ID" value="NZ_CP120956.1"/>
</dbReference>
<keyword evidence="1" id="KW-0812">Transmembrane</keyword>
<evidence type="ECO:0000259" key="4">
    <source>
        <dbReference type="Pfam" id="PF18998"/>
    </source>
</evidence>
<proteinExistence type="predicted"/>
<dbReference type="InterPro" id="IPR053784">
    <property type="entry name" value="Choice_anch_U_dom"/>
</dbReference>
<dbReference type="InterPro" id="IPR026442">
    <property type="entry name" value="IPTL_CTERM"/>
</dbReference>
<evidence type="ECO:0000313" key="5">
    <source>
        <dbReference type="EMBL" id="WFF83694.1"/>
    </source>
</evidence>
<organism evidence="5 6">
    <name type="scientific">Delftia tsuruhatensis</name>
    <dbReference type="NCBI Taxonomy" id="180282"/>
    <lineage>
        <taxon>Bacteria</taxon>
        <taxon>Pseudomonadati</taxon>
        <taxon>Pseudomonadota</taxon>
        <taxon>Betaproteobacteria</taxon>
        <taxon>Burkholderiales</taxon>
        <taxon>Comamonadaceae</taxon>
        <taxon>Delftia</taxon>
    </lineage>
</organism>
<feature type="domain" description="IPTL-CTERM protein sorting" evidence="3">
    <location>
        <begin position="1128"/>
        <end position="1154"/>
    </location>
</feature>
<feature type="domain" description="Bacterial repeat" evidence="4">
    <location>
        <begin position="239"/>
        <end position="306"/>
    </location>
</feature>
<keyword evidence="2" id="KW-0732">Signal</keyword>
<sequence length="1166" mass="117367">MKTLALRIAMLLLTVAASVSAGAVTVFDNLAAANDPWLIQHNSSYHTKLWVANRIPIGSQSLRITQVKMNLTQIDQFELQVCATDASAATPFVDMTACAPFTADAATPGLRVFTGDRIVAAGDFAWVVVRSIGQTMIRRQITTATNDGLTWYSGASHKPAWVAEPQTSIGMTVEAGSVQLDGVCGSASSTTPRRYPPDALLCSVGTTSGVMGETYSFSWVCQSSYGGNPSPQCSVPRAYLVTSQATGGGSIEAGRDVAAGQQASFTLTTPPGYTVQVSGCGGSLAGNTYTTATITGNCTISATFAPPPTNGACGSTAPSLTLPTLLCSAGSATNQSAASDAFRWNCAGISGGTTAACLAPRQYMVTVNTDAGIASAQCTPNPVTHGSSATCTATVHDPVARPFSGWGGACSGTGACQPVVLGATTVSANTTLITYAITTTATTGGSMSCTPNPVPHGQAAGCTATPQMGFQFTGWTGDCAGTGACQFTNVTSAHSVGATFAPITYAIATPAVTGGSVNCTANPVPHGQDTICVASPAMGYHFTHWSGDCAGTASACILYNVTSPRSVGATFVLNTYSIGIVPAPANGTVTCTPNPVTHGQDASCTATPDAGYHFTSWSGDCTGTGACQFTSVTASRTVSATFTPNTHSISTPAAVNGTVTCTPNPVTHGQDASCTATPNAGYHFTSWSGDCTGTGACQLTNVTSPRSVGATFALNTYPISIVPATTNGTVICTPNPVTHGQAASCTATPDTGYHFTSWSGDCAGAGACQLTNVTSPRSVSATFALNTYPISITPVTTNGTVTCTPNPVTHGQDASCTATPGTGYHFTSWSGDCAGTGACQLTNVTSPRSVSATFALNTYPISIAPATTNGTVTCTPNPVTHGQDASCTATPGTGYHFTSWSGDCAGTGACQLTNVTSPRSVSATFTHDPVDATCGSAANGAVAFKPSANLCATGTPGTVLSAGGQHKWQCSGEYGGAAQQCSAPWQGAGGNGNLGAVEVDGANGWEISSAAFASTLPAPLPSHVRAVHAPLGLVLGRVAGNADAQVTVHFTTPVPQGAVYYKYGPSPDGLGCTGAACAQPHWYALPGAQFAPDGLSVTFTLADGGVGDSDSVPNQITDPGLPVLLAPQAIPALGPWALALLSLLAAGLVAVRRRAPSSGCAPPIRK</sequence>
<feature type="domain" description="Bacterial repeat" evidence="4">
    <location>
        <begin position="796"/>
        <end position="857"/>
    </location>
</feature>
<evidence type="ECO:0000259" key="3">
    <source>
        <dbReference type="Pfam" id="PF18203"/>
    </source>
</evidence>
<feature type="domain" description="Bacterial repeat" evidence="4">
    <location>
        <begin position="648"/>
        <end position="715"/>
    </location>
</feature>
<feature type="transmembrane region" description="Helical" evidence="1">
    <location>
        <begin position="1133"/>
        <end position="1151"/>
    </location>
</feature>
<keyword evidence="1" id="KW-1133">Transmembrane helix</keyword>
<dbReference type="Pfam" id="PF18998">
    <property type="entry name" value="Flg_new_2"/>
    <property type="match status" value="8"/>
</dbReference>
<feature type="domain" description="Bacterial repeat" evidence="4">
    <location>
        <begin position="505"/>
        <end position="574"/>
    </location>
</feature>
<accession>A0AAX3SUD0</accession>
<reference evidence="5" key="1">
    <citation type="submission" date="2023-03" db="EMBL/GenBank/DDBJ databases">
        <title>Synergistic degradation of erythromycin by symbiotic bacteria Ery-6A and Ery-6B and application in simulated water remediation.</title>
        <authorList>
            <person name="Xu S."/>
        </authorList>
    </citation>
    <scope>NUCLEOTIDE SEQUENCE</scope>
    <source>
        <strain evidence="5">Ery-6A</strain>
    </source>
</reference>
<feature type="domain" description="Bacterial repeat" evidence="4">
    <location>
        <begin position="435"/>
        <end position="503"/>
    </location>
</feature>
<feature type="domain" description="Bacterial repeat" evidence="4">
    <location>
        <begin position="581"/>
        <end position="645"/>
    </location>
</feature>
<feature type="domain" description="Bacterial repeat" evidence="4">
    <location>
        <begin position="865"/>
        <end position="928"/>
    </location>
</feature>
<evidence type="ECO:0000256" key="1">
    <source>
        <dbReference type="SAM" id="Phobius"/>
    </source>
</evidence>
<dbReference type="Pfam" id="PF18203">
    <property type="entry name" value="IPTL-CTERM"/>
    <property type="match status" value="1"/>
</dbReference>
<dbReference type="InterPro" id="IPR044060">
    <property type="entry name" value="Bacterial_rp_domain"/>
</dbReference>
<feature type="domain" description="Bacterial repeat" evidence="4">
    <location>
        <begin position="722"/>
        <end position="786"/>
    </location>
</feature>
<dbReference type="NCBIfam" id="TIGR04174">
    <property type="entry name" value="IPTL_CTERM"/>
    <property type="match status" value="1"/>
</dbReference>
<evidence type="ECO:0000313" key="6">
    <source>
        <dbReference type="Proteomes" id="UP001219066"/>
    </source>
</evidence>
<dbReference type="AlphaFoldDB" id="A0AAX3SUD0"/>
<gene>
    <name evidence="5" type="ORF">PYR84_13650</name>
</gene>
<dbReference type="EMBL" id="CP120956">
    <property type="protein sequence ID" value="WFF83694.1"/>
    <property type="molecule type" value="Genomic_DNA"/>
</dbReference>
<feature type="chain" id="PRO_5043791568" evidence="2">
    <location>
        <begin position="22"/>
        <end position="1166"/>
    </location>
</feature>
<dbReference type="Proteomes" id="UP001219066">
    <property type="component" value="Chromosome"/>
</dbReference>
<feature type="signal peptide" evidence="2">
    <location>
        <begin position="1"/>
        <end position="21"/>
    </location>
</feature>
<dbReference type="NCBIfam" id="NF041766">
    <property type="entry name" value="choice_anch_U"/>
    <property type="match status" value="1"/>
</dbReference>
<keyword evidence="1" id="KW-0472">Membrane</keyword>
<protein>
    <submittedName>
        <fullName evidence="5">IPTL-CTERM sorting domain-containing protein</fullName>
    </submittedName>
</protein>
<evidence type="ECO:0000256" key="2">
    <source>
        <dbReference type="SAM" id="SignalP"/>
    </source>
</evidence>
<name>A0AAX3SUD0_9BURK</name>